<name>A0A9D4ECE9_DREPO</name>
<dbReference type="PROSITE" id="PS50297">
    <property type="entry name" value="ANK_REP_REGION"/>
    <property type="match status" value="3"/>
</dbReference>
<dbReference type="InterPro" id="IPR002110">
    <property type="entry name" value="Ankyrin_rpt"/>
</dbReference>
<evidence type="ECO:0000256" key="3">
    <source>
        <dbReference type="PROSITE-ProRule" id="PRU00023"/>
    </source>
</evidence>
<dbReference type="Pfam" id="PF12796">
    <property type="entry name" value="Ank_2"/>
    <property type="match status" value="3"/>
</dbReference>
<dbReference type="EMBL" id="JAIWYP010000009">
    <property type="protein sequence ID" value="KAH3776758.1"/>
    <property type="molecule type" value="Genomic_DNA"/>
</dbReference>
<dbReference type="PANTHER" id="PTHR23206">
    <property type="entry name" value="MASK PROTEIN"/>
    <property type="match status" value="1"/>
</dbReference>
<dbReference type="Proteomes" id="UP000828390">
    <property type="component" value="Unassembled WGS sequence"/>
</dbReference>
<feature type="repeat" description="ANK" evidence="3">
    <location>
        <begin position="15"/>
        <end position="47"/>
    </location>
</feature>
<feature type="repeat" description="ANK" evidence="3">
    <location>
        <begin position="48"/>
        <end position="80"/>
    </location>
</feature>
<dbReference type="InterPro" id="IPR036770">
    <property type="entry name" value="Ankyrin_rpt-contain_sf"/>
</dbReference>
<protein>
    <submittedName>
        <fullName evidence="4">Uncharacterized protein</fullName>
    </submittedName>
</protein>
<dbReference type="Gene3D" id="1.25.40.20">
    <property type="entry name" value="Ankyrin repeat-containing domain"/>
    <property type="match status" value="2"/>
</dbReference>
<proteinExistence type="predicted"/>
<accession>A0A9D4ECE9</accession>
<organism evidence="4 5">
    <name type="scientific">Dreissena polymorpha</name>
    <name type="common">Zebra mussel</name>
    <name type="synonym">Mytilus polymorpha</name>
    <dbReference type="NCBI Taxonomy" id="45954"/>
    <lineage>
        <taxon>Eukaryota</taxon>
        <taxon>Metazoa</taxon>
        <taxon>Spiralia</taxon>
        <taxon>Lophotrochozoa</taxon>
        <taxon>Mollusca</taxon>
        <taxon>Bivalvia</taxon>
        <taxon>Autobranchia</taxon>
        <taxon>Heteroconchia</taxon>
        <taxon>Euheterodonta</taxon>
        <taxon>Imparidentia</taxon>
        <taxon>Neoheterodontei</taxon>
        <taxon>Myida</taxon>
        <taxon>Dreissenoidea</taxon>
        <taxon>Dreissenidae</taxon>
        <taxon>Dreissena</taxon>
    </lineage>
</organism>
<dbReference type="PROSITE" id="PS50088">
    <property type="entry name" value="ANK_REPEAT"/>
    <property type="match status" value="3"/>
</dbReference>
<evidence type="ECO:0000313" key="5">
    <source>
        <dbReference type="Proteomes" id="UP000828390"/>
    </source>
</evidence>
<keyword evidence="1" id="KW-0677">Repeat</keyword>
<comment type="caution">
    <text evidence="4">The sequence shown here is derived from an EMBL/GenBank/DDBJ whole genome shotgun (WGS) entry which is preliminary data.</text>
</comment>
<gene>
    <name evidence="4" type="ORF">DPMN_178190</name>
</gene>
<dbReference type="PRINTS" id="PR01415">
    <property type="entry name" value="ANKYRIN"/>
</dbReference>
<dbReference type="SUPFAM" id="SSF48403">
    <property type="entry name" value="Ankyrin repeat"/>
    <property type="match status" value="1"/>
</dbReference>
<dbReference type="PANTHER" id="PTHR23206:SF8">
    <property type="entry name" value="ANKYRIN REPEAT AND KH DOMAIN-CONTAINING 1"/>
    <property type="match status" value="1"/>
</dbReference>
<dbReference type="AlphaFoldDB" id="A0A9D4ECE9"/>
<evidence type="ECO:0000256" key="2">
    <source>
        <dbReference type="ARBA" id="ARBA00023043"/>
    </source>
</evidence>
<reference evidence="4" key="2">
    <citation type="submission" date="2020-11" db="EMBL/GenBank/DDBJ databases">
        <authorList>
            <person name="McCartney M.A."/>
            <person name="Auch B."/>
            <person name="Kono T."/>
            <person name="Mallez S."/>
            <person name="Becker A."/>
            <person name="Gohl D.M."/>
            <person name="Silverstein K.A.T."/>
            <person name="Koren S."/>
            <person name="Bechman K.B."/>
            <person name="Herman A."/>
            <person name="Abrahante J.E."/>
            <person name="Garbe J."/>
        </authorList>
    </citation>
    <scope>NUCLEOTIDE SEQUENCE</scope>
    <source>
        <strain evidence="4">Duluth1</strain>
        <tissue evidence="4">Whole animal</tissue>
    </source>
</reference>
<reference evidence="4" key="1">
    <citation type="journal article" date="2019" name="bioRxiv">
        <title>The Genome of the Zebra Mussel, Dreissena polymorpha: A Resource for Invasive Species Research.</title>
        <authorList>
            <person name="McCartney M.A."/>
            <person name="Auch B."/>
            <person name="Kono T."/>
            <person name="Mallez S."/>
            <person name="Zhang Y."/>
            <person name="Obille A."/>
            <person name="Becker A."/>
            <person name="Abrahante J.E."/>
            <person name="Garbe J."/>
            <person name="Badalamenti J.P."/>
            <person name="Herman A."/>
            <person name="Mangelson H."/>
            <person name="Liachko I."/>
            <person name="Sullivan S."/>
            <person name="Sone E.D."/>
            <person name="Koren S."/>
            <person name="Silverstein K.A.T."/>
            <person name="Beckman K.B."/>
            <person name="Gohl D.M."/>
        </authorList>
    </citation>
    <scope>NUCLEOTIDE SEQUENCE</scope>
    <source>
        <strain evidence="4">Duluth1</strain>
        <tissue evidence="4">Whole animal</tissue>
    </source>
</reference>
<dbReference type="InterPro" id="IPR051631">
    <property type="entry name" value="Ankyrin-KH/SAM_domain"/>
</dbReference>
<keyword evidence="2 3" id="KW-0040">ANK repeat</keyword>
<evidence type="ECO:0000256" key="1">
    <source>
        <dbReference type="ARBA" id="ARBA00022737"/>
    </source>
</evidence>
<evidence type="ECO:0000313" key="4">
    <source>
        <dbReference type="EMBL" id="KAH3776758.1"/>
    </source>
</evidence>
<feature type="repeat" description="ANK" evidence="3">
    <location>
        <begin position="155"/>
        <end position="187"/>
    </location>
</feature>
<sequence>MLMMRGAAVDKKNLYGWTPVMQAARHGHNNIIALILQHQVDMNATNAYGMTALTLAAKGGHLQVVRLLVEGGADINTQGNACEYTPLMVAAQNGHDAVLRLLLDRDPNLCNVLQHTALAVAAMRGKREVRGFLERKTTNKTIVDVSQRDTCSPQDGATPLMFAAMTGRLDIAQLLVERGCNINKQDNISGWTALMQATYHGWDVI</sequence>
<dbReference type="SMART" id="SM00248">
    <property type="entry name" value="ANK"/>
    <property type="match status" value="5"/>
</dbReference>
<keyword evidence="5" id="KW-1185">Reference proteome</keyword>